<feature type="compositionally biased region" description="Low complexity" evidence="7">
    <location>
        <begin position="660"/>
        <end position="699"/>
    </location>
</feature>
<feature type="transmembrane region" description="Helical" evidence="8">
    <location>
        <begin position="475"/>
        <end position="494"/>
    </location>
</feature>
<feature type="transmembrane region" description="Helical" evidence="8">
    <location>
        <begin position="211"/>
        <end position="232"/>
    </location>
</feature>
<keyword evidence="6 8" id="KW-0472">Membrane</keyword>
<dbReference type="Pfam" id="PF00083">
    <property type="entry name" value="Sugar_tr"/>
    <property type="match status" value="2"/>
</dbReference>
<feature type="compositionally biased region" description="Basic and acidic residues" evidence="7">
    <location>
        <begin position="615"/>
        <end position="628"/>
    </location>
</feature>
<proteinExistence type="inferred from homology"/>
<evidence type="ECO:0000256" key="2">
    <source>
        <dbReference type="ARBA" id="ARBA00010992"/>
    </source>
</evidence>
<dbReference type="GO" id="GO:0016020">
    <property type="term" value="C:membrane"/>
    <property type="evidence" value="ECO:0007669"/>
    <property type="project" value="UniProtKB-SubCell"/>
</dbReference>
<evidence type="ECO:0000313" key="10">
    <source>
        <dbReference type="Proteomes" id="UP000250140"/>
    </source>
</evidence>
<comment type="subcellular location">
    <subcellularLocation>
        <location evidence="1">Membrane</location>
        <topology evidence="1">Multi-pass membrane protein</topology>
    </subcellularLocation>
</comment>
<keyword evidence="3" id="KW-0813">Transport</keyword>
<evidence type="ECO:0000256" key="1">
    <source>
        <dbReference type="ARBA" id="ARBA00004141"/>
    </source>
</evidence>
<keyword evidence="10" id="KW-1185">Reference proteome</keyword>
<protein>
    <submittedName>
        <fullName evidence="9">MFS general substrate transporter</fullName>
    </submittedName>
</protein>
<dbReference type="InterPro" id="IPR036259">
    <property type="entry name" value="MFS_trans_sf"/>
</dbReference>
<dbReference type="Proteomes" id="UP000250140">
    <property type="component" value="Unassembled WGS sequence"/>
</dbReference>
<evidence type="ECO:0000256" key="8">
    <source>
        <dbReference type="SAM" id="Phobius"/>
    </source>
</evidence>
<dbReference type="InterPro" id="IPR005828">
    <property type="entry name" value="MFS_sugar_transport-like"/>
</dbReference>
<evidence type="ECO:0000256" key="5">
    <source>
        <dbReference type="ARBA" id="ARBA00022989"/>
    </source>
</evidence>
<feature type="compositionally biased region" description="Low complexity" evidence="7">
    <location>
        <begin position="705"/>
        <end position="718"/>
    </location>
</feature>
<evidence type="ECO:0000256" key="4">
    <source>
        <dbReference type="ARBA" id="ARBA00022692"/>
    </source>
</evidence>
<feature type="transmembrane region" description="Helical" evidence="8">
    <location>
        <begin position="244"/>
        <end position="262"/>
    </location>
</feature>
<comment type="similarity">
    <text evidence="2">Belongs to the major facilitator superfamily. Sugar transporter (TC 2.A.1.1) family.</text>
</comment>
<reference evidence="9 10" key="1">
    <citation type="journal article" date="2016" name="Nat. Commun.">
        <title>Ectomycorrhizal ecology is imprinted in the genome of the dominant symbiotic fungus Cenococcum geophilum.</title>
        <authorList>
            <consortium name="DOE Joint Genome Institute"/>
            <person name="Peter M."/>
            <person name="Kohler A."/>
            <person name="Ohm R.A."/>
            <person name="Kuo A."/>
            <person name="Krutzmann J."/>
            <person name="Morin E."/>
            <person name="Arend M."/>
            <person name="Barry K.W."/>
            <person name="Binder M."/>
            <person name="Choi C."/>
            <person name="Clum A."/>
            <person name="Copeland A."/>
            <person name="Grisel N."/>
            <person name="Haridas S."/>
            <person name="Kipfer T."/>
            <person name="LaButti K."/>
            <person name="Lindquist E."/>
            <person name="Lipzen A."/>
            <person name="Maire R."/>
            <person name="Meier B."/>
            <person name="Mihaltcheva S."/>
            <person name="Molinier V."/>
            <person name="Murat C."/>
            <person name="Poggeler S."/>
            <person name="Quandt C.A."/>
            <person name="Sperisen C."/>
            <person name="Tritt A."/>
            <person name="Tisserant E."/>
            <person name="Crous P.W."/>
            <person name="Henrissat B."/>
            <person name="Nehls U."/>
            <person name="Egli S."/>
            <person name="Spatafora J.W."/>
            <person name="Grigoriev I.V."/>
            <person name="Martin F.M."/>
        </authorList>
    </citation>
    <scope>NUCLEOTIDE SEQUENCE [LARGE SCALE GENOMIC DNA]</scope>
    <source>
        <strain evidence="9 10">CBS 207.34</strain>
    </source>
</reference>
<evidence type="ECO:0000256" key="6">
    <source>
        <dbReference type="ARBA" id="ARBA00023136"/>
    </source>
</evidence>
<dbReference type="Gene3D" id="1.20.1250.20">
    <property type="entry name" value="MFS general substrate transporter like domains"/>
    <property type="match status" value="1"/>
</dbReference>
<feature type="transmembrane region" description="Helical" evidence="8">
    <location>
        <begin position="412"/>
        <end position="431"/>
    </location>
</feature>
<feature type="transmembrane region" description="Helical" evidence="8">
    <location>
        <begin position="87"/>
        <end position="111"/>
    </location>
</feature>
<feature type="transmembrane region" description="Helical" evidence="8">
    <location>
        <begin position="506"/>
        <end position="529"/>
    </location>
</feature>
<dbReference type="PANTHER" id="PTHR48020">
    <property type="entry name" value="PROTON MYO-INOSITOL COTRANSPORTER"/>
    <property type="match status" value="1"/>
</dbReference>
<keyword evidence="5 8" id="KW-1133">Transmembrane helix</keyword>
<name>A0A8E2JVL3_9PEZI</name>
<dbReference type="GO" id="GO:0015791">
    <property type="term" value="P:polyol transmembrane transport"/>
    <property type="evidence" value="ECO:0007669"/>
    <property type="project" value="UniProtKB-ARBA"/>
</dbReference>
<evidence type="ECO:0000256" key="7">
    <source>
        <dbReference type="SAM" id="MobiDB-lite"/>
    </source>
</evidence>
<accession>A0A8E2JVL3</accession>
<feature type="region of interest" description="Disordered" evidence="7">
    <location>
        <begin position="614"/>
        <end position="718"/>
    </location>
</feature>
<feature type="compositionally biased region" description="Low complexity" evidence="7">
    <location>
        <begin position="640"/>
        <end position="652"/>
    </location>
</feature>
<dbReference type="SUPFAM" id="SSF103473">
    <property type="entry name" value="MFS general substrate transporter"/>
    <property type="match status" value="1"/>
</dbReference>
<dbReference type="GO" id="GO:0015798">
    <property type="term" value="P:myo-inositol transport"/>
    <property type="evidence" value="ECO:0007669"/>
    <property type="project" value="UniProtKB-ARBA"/>
</dbReference>
<sequence length="718" mass="78143">MVPEQNPSGVTDRIKEDPMGHIDHDVLRGYVKKLYDKQFKENTSVTLFELWIGALLAKSWDQVANGNLGWPDTFHLDITLTGTGPGIWIFGGANAITWFSAAIIDGVLCFLPQSLGKNQLGSLEHARDVSDIYSSFGSIIAASKAQSWQQYFVARLFLGIGIGAKASIVPIWYERPSASTVLSLQHTYTDAHSANARESEILPKAKRGRLLVLWQVFAATGIFAGSVATYIFRNNWRNQVLTGAIPAFTLLILAYLCCEYAFHPHPCLALTDGQPRSPRWLISQGRYREAFSTLLKLRKERILALEELCFIHFQLHAERVYVLGLTLDYESINPYVHYKDRVWRVLTFNRNRRAAIATFVVMISQQLSGINILGFLASIFFSAAGLHPQPTSTDPATIAAANKKNEDDCLRLSIGFGAANALFSVIAYFLIERKKDDEDEDDSPPPNGAGDTEVQKGKKKKKISVPACLLGRRNLLLWSLAGGAAMLFVLTFLLDLPTNNRAKMGTVTAFVILFTFFYSPGAGAVPFVYSAEVWPNEGREIGMSWAVLWNFIGKYGADPSVDCLRAGVLALLVPRMLQWSPSNTFGLFTGLSVLGFILVWVFVPSTGPSMTLEAMSRKFDEPTREYSRRKLRPGRKSSNTPAALPAQTFQAPAPAPASAPAPAHTSAPAAPESTTPDSTAPAPTTSAPTAPAPIASAPTAPGPTAPGLTAQAPVVGGP</sequence>
<dbReference type="InterPro" id="IPR050814">
    <property type="entry name" value="Myo-inositol_Transporter"/>
</dbReference>
<dbReference type="GO" id="GO:0022857">
    <property type="term" value="F:transmembrane transporter activity"/>
    <property type="evidence" value="ECO:0007669"/>
    <property type="project" value="InterPro"/>
</dbReference>
<gene>
    <name evidence="9" type="ORF">AOQ84DRAFT_374581</name>
</gene>
<feature type="transmembrane region" description="Helical" evidence="8">
    <location>
        <begin position="354"/>
        <end position="381"/>
    </location>
</feature>
<dbReference type="EMBL" id="KV749165">
    <property type="protein sequence ID" value="OCL10802.1"/>
    <property type="molecule type" value="Genomic_DNA"/>
</dbReference>
<dbReference type="OrthoDB" id="4540492at2759"/>
<keyword evidence="4 8" id="KW-0812">Transmembrane</keyword>
<evidence type="ECO:0000313" key="9">
    <source>
        <dbReference type="EMBL" id="OCL10802.1"/>
    </source>
</evidence>
<evidence type="ECO:0000256" key="3">
    <source>
        <dbReference type="ARBA" id="ARBA00022448"/>
    </source>
</evidence>
<feature type="transmembrane region" description="Helical" evidence="8">
    <location>
        <begin position="585"/>
        <end position="603"/>
    </location>
</feature>
<dbReference type="AlphaFoldDB" id="A0A8E2JVL3"/>
<dbReference type="PANTHER" id="PTHR48020:SF40">
    <property type="entry name" value="MAJOR FACILITATOR SUPERFAMILY (MFS) PROFILE DOMAIN-CONTAINING PROTEIN"/>
    <property type="match status" value="1"/>
</dbReference>
<feature type="region of interest" description="Disordered" evidence="7">
    <location>
        <begin position="436"/>
        <end position="458"/>
    </location>
</feature>
<dbReference type="InterPro" id="IPR003663">
    <property type="entry name" value="Sugar/inositol_transpt"/>
</dbReference>
<organism evidence="9 10">
    <name type="scientific">Glonium stellatum</name>
    <dbReference type="NCBI Taxonomy" id="574774"/>
    <lineage>
        <taxon>Eukaryota</taxon>
        <taxon>Fungi</taxon>
        <taxon>Dikarya</taxon>
        <taxon>Ascomycota</taxon>
        <taxon>Pezizomycotina</taxon>
        <taxon>Dothideomycetes</taxon>
        <taxon>Pleosporomycetidae</taxon>
        <taxon>Gloniales</taxon>
        <taxon>Gloniaceae</taxon>
        <taxon>Glonium</taxon>
    </lineage>
</organism>
<dbReference type="PRINTS" id="PR00171">
    <property type="entry name" value="SUGRTRNSPORT"/>
</dbReference>